<dbReference type="Proteomes" id="UP000230731">
    <property type="component" value="Unassembled WGS sequence"/>
</dbReference>
<evidence type="ECO:0000313" key="4">
    <source>
        <dbReference type="EMBL" id="PIT98422.1"/>
    </source>
</evidence>
<dbReference type="SUPFAM" id="SSF53448">
    <property type="entry name" value="Nucleotide-diphospho-sugar transferases"/>
    <property type="match status" value="1"/>
</dbReference>
<keyword evidence="3" id="KW-0808">Transferase</keyword>
<sequence length="316" mass="35001">MNKLSTKNQQLSTRFSTTNPQKRECWVLVVHYGDQKRTNHALAALLAAAPPPEHIWVIDHSPEPYVLPANHPPGNTAVRVIRPPRNTGYGGGLNFGLGALTGSGAKSDDLVICMNNDVIVETQAIAVLRRLAAQQTAPALIGTATLRAGTIQAGMGSLNMWTGRAALTLQPAGAHQTNRRQTHAAGRSVPYLNGALIAAPYRVWLRLRGWPEQYFLYWEDVAISFTARRRGITLLASDTVLARHAAAVSSRGDNELYYLVRNGAAFLQQELPLPWRWYWRVRNQLRRLYHALHPGSSRTVRQALRDTGVTGPRPIY</sequence>
<protein>
    <recommendedName>
        <fullName evidence="6">Glycosyltransferase 2-like domain-containing protein</fullName>
    </recommendedName>
</protein>
<keyword evidence="2" id="KW-0328">Glycosyltransferase</keyword>
<comment type="caution">
    <text evidence="4">The sequence shown here is derived from an EMBL/GenBank/DDBJ whole genome shotgun (WGS) entry which is preliminary data.</text>
</comment>
<dbReference type="EMBL" id="PEZP01000008">
    <property type="protein sequence ID" value="PIT98422.1"/>
    <property type="molecule type" value="Genomic_DNA"/>
</dbReference>
<dbReference type="Pfam" id="PF13641">
    <property type="entry name" value="Glyco_tranf_2_3"/>
    <property type="match status" value="1"/>
</dbReference>
<evidence type="ECO:0000256" key="2">
    <source>
        <dbReference type="ARBA" id="ARBA00022676"/>
    </source>
</evidence>
<dbReference type="InterPro" id="IPR029044">
    <property type="entry name" value="Nucleotide-diphossugar_trans"/>
</dbReference>
<proteinExistence type="inferred from homology"/>
<dbReference type="GO" id="GO:0016757">
    <property type="term" value="F:glycosyltransferase activity"/>
    <property type="evidence" value="ECO:0007669"/>
    <property type="project" value="UniProtKB-KW"/>
</dbReference>
<dbReference type="Gene3D" id="3.90.550.10">
    <property type="entry name" value="Spore Coat Polysaccharide Biosynthesis Protein SpsA, Chain A"/>
    <property type="match status" value="1"/>
</dbReference>
<dbReference type="PANTHER" id="PTHR43179">
    <property type="entry name" value="RHAMNOSYLTRANSFERASE WBBL"/>
    <property type="match status" value="1"/>
</dbReference>
<comment type="similarity">
    <text evidence="1">Belongs to the glycosyltransferase 2 family.</text>
</comment>
<accession>A0A2M6X031</accession>
<reference evidence="5" key="1">
    <citation type="submission" date="2017-09" db="EMBL/GenBank/DDBJ databases">
        <title>Depth-based differentiation of microbial function through sediment-hosted aquifers and enrichment of novel symbionts in the deep terrestrial subsurface.</title>
        <authorList>
            <person name="Probst A.J."/>
            <person name="Ladd B."/>
            <person name="Jarett J.K."/>
            <person name="Geller-Mcgrath D.E."/>
            <person name="Sieber C.M.K."/>
            <person name="Emerson J.B."/>
            <person name="Anantharaman K."/>
            <person name="Thomas B.C."/>
            <person name="Malmstrom R."/>
            <person name="Stieglmeier M."/>
            <person name="Klingl A."/>
            <person name="Woyke T."/>
            <person name="Ryan C.M."/>
            <person name="Banfield J.F."/>
        </authorList>
    </citation>
    <scope>NUCLEOTIDE SEQUENCE [LARGE SCALE GENOMIC DNA]</scope>
</reference>
<dbReference type="AlphaFoldDB" id="A0A2M6X031"/>
<evidence type="ECO:0000313" key="5">
    <source>
        <dbReference type="Proteomes" id="UP000230731"/>
    </source>
</evidence>
<name>A0A2M6X031_9BACT</name>
<gene>
    <name evidence="4" type="ORF">COT71_00830</name>
</gene>
<evidence type="ECO:0000256" key="3">
    <source>
        <dbReference type="ARBA" id="ARBA00022679"/>
    </source>
</evidence>
<organism evidence="4 5">
    <name type="scientific">Candidatus Andersenbacteria bacterium CG10_big_fil_rev_8_21_14_0_10_54_11</name>
    <dbReference type="NCBI Taxonomy" id="1974485"/>
    <lineage>
        <taxon>Bacteria</taxon>
        <taxon>Candidatus Anderseniibacteriota</taxon>
    </lineage>
</organism>
<dbReference type="PANTHER" id="PTHR43179:SF12">
    <property type="entry name" value="GALACTOFURANOSYLTRANSFERASE GLFT2"/>
    <property type="match status" value="1"/>
</dbReference>
<evidence type="ECO:0008006" key="6">
    <source>
        <dbReference type="Google" id="ProtNLM"/>
    </source>
</evidence>
<evidence type="ECO:0000256" key="1">
    <source>
        <dbReference type="ARBA" id="ARBA00006739"/>
    </source>
</evidence>